<sequence>MWIGSIFYAFLLLPLAILAEDYYELLGVARDADDRTIRKAFKKIAIQKHPDKNKDDPSAHAEFVKINRAYEVLKDEKLRKKYDQYGEEGLKDDFHGGNEYQSWQFYRDNFGIYDDDAEIVTLNAADFQNVLNSGELWFINFYSTYCSHCHELAPTWREFAREMEGVVRIGAVNCAESIHLCQSQQIMGYPSLVVYPDHLIYQGPREVNALVNFIMSKVASEVHHMTYKNYIQLSTEWEKYASKPWVVEFCEDEDACLSKINRRKLSSMLNGIANVAVVACPEHKRDLLCKKLKNSGIGFYPAGQLIKEQEHEIDSLDPKEIYNAVVELMPDWPVLTDEIYEELVSTLNEGVRELTLIRFVDGSKTPEDAGAERELKKLPTMFPDVKMMQGDCQKLSDICSELKIVTGDLPKFLHLMPESIGDIPLKIGTIDCVAFKHLCQEEGVTSYPTSIIYYKGQKFQSIGYHESEQVVEFILDALHPSVQALDPTSFDELVINRPPGTTWVVDFFAPWCGPCQQLAPEYRKLARKKQGIHDVSTFLRESRDSVLMTLTEEMYRDAQNGDELFLVEHFAPWCPPCLRYISQLHLMPDSIGDIPLKIGTIDCVAFKHLCQEEGVTSYPTSIIYYKGQKFQSIGYHESEQVVEFILDALHPSVQALDPTSFDELVINRPPGTTWVVDFFAPWCGPCQQLAPEYRKLARSVKDSHDKVLFGSVDCDAHRPLCQSQQVRSYPTIRLYRHNPSQQNLDYPSNWWRDHGSMQRWVSEFLPSLVEKFGQEFYTEVLQSSEPHLVDFFAPWCGHCVQFAPVFEKIAKMLEGKVRLVKIDFFEKIAKMLEGKVRLVKIDCDAAPGVCQAAGIRAYPSVRFYPGSFRGERQEPAGIHVQSQNPQSIVEFVENVLQQHRAKDEL</sequence>
<reference evidence="2" key="1">
    <citation type="submission" date="2022-11" db="UniProtKB">
        <authorList>
            <consortium name="WormBaseParasite"/>
        </authorList>
    </citation>
    <scope>IDENTIFICATION</scope>
</reference>
<evidence type="ECO:0000313" key="2">
    <source>
        <dbReference type="WBParaSite" id="JU765_v2.g8618.t2"/>
    </source>
</evidence>
<name>A0AC34RP36_9BILA</name>
<protein>
    <submittedName>
        <fullName evidence="2">DnaJ homolog subfamily C member 10</fullName>
    </submittedName>
</protein>
<proteinExistence type="predicted"/>
<dbReference type="Proteomes" id="UP000887576">
    <property type="component" value="Unplaced"/>
</dbReference>
<accession>A0AC34RP36</accession>
<organism evidence="1 2">
    <name type="scientific">Panagrolaimus sp. JU765</name>
    <dbReference type="NCBI Taxonomy" id="591449"/>
    <lineage>
        <taxon>Eukaryota</taxon>
        <taxon>Metazoa</taxon>
        <taxon>Ecdysozoa</taxon>
        <taxon>Nematoda</taxon>
        <taxon>Chromadorea</taxon>
        <taxon>Rhabditida</taxon>
        <taxon>Tylenchina</taxon>
        <taxon>Panagrolaimomorpha</taxon>
        <taxon>Panagrolaimoidea</taxon>
        <taxon>Panagrolaimidae</taxon>
        <taxon>Panagrolaimus</taxon>
    </lineage>
</organism>
<dbReference type="WBParaSite" id="JU765_v2.g8618.t2">
    <property type="protein sequence ID" value="JU765_v2.g8618.t2"/>
    <property type="gene ID" value="JU765_v2.g8618"/>
</dbReference>
<evidence type="ECO:0000313" key="1">
    <source>
        <dbReference type="Proteomes" id="UP000887576"/>
    </source>
</evidence>